<dbReference type="KEGG" id="aps:CFPG_P1-25"/>
<dbReference type="EMBL" id="AP010657">
    <property type="protein sequence ID" value="BAG84046.1"/>
    <property type="molecule type" value="Genomic_DNA"/>
</dbReference>
<organism evidence="1 2">
    <name type="scientific">Azobacteroides pseudotrichonymphae genomovar. CFP2</name>
    <dbReference type="NCBI Taxonomy" id="511995"/>
    <lineage>
        <taxon>Bacteria</taxon>
        <taxon>Pseudomonadati</taxon>
        <taxon>Bacteroidota</taxon>
        <taxon>Bacteroidia</taxon>
        <taxon>Bacteroidales</taxon>
        <taxon>Candidatus Azobacteroides</taxon>
    </lineage>
</organism>
<keyword evidence="1" id="KW-0614">Plasmid</keyword>
<reference evidence="2" key="1">
    <citation type="journal article" date="2008" name="Science">
        <title>Genome of an endosymbiont coupling N2 fixation to cellulolysis within RT protist cells in termite gut.</title>
        <authorList>
            <person name="Hongoh Y."/>
            <person name="Sharma V.K."/>
            <person name="Prakash T."/>
            <person name="Noda S."/>
            <person name="Toh H."/>
            <person name="Taylor T.D."/>
            <person name="Kudo T."/>
            <person name="Sakaki Y."/>
            <person name="Toyoda A."/>
            <person name="Hattori M."/>
            <person name="Ohkuma M."/>
        </authorList>
    </citation>
    <scope>NUCLEOTIDE SEQUENCE [LARGE SCALE GENOMIC DNA]</scope>
    <source>
        <plasmid evidence="2">pCFPG1</plasmid>
    </source>
</reference>
<dbReference type="Proteomes" id="UP000000723">
    <property type="component" value="Plasmid pCFPG1"/>
</dbReference>
<accession>B6YS74</accession>
<dbReference type="AlphaFoldDB" id="B6YS74"/>
<name>B6YS74_AZOPC</name>
<dbReference type="OrthoDB" id="135231at2"/>
<gene>
    <name evidence="1" type="ordered locus">CFPG_P1-25</name>
</gene>
<evidence type="ECO:0000313" key="1">
    <source>
        <dbReference type="EMBL" id="BAG84046.1"/>
    </source>
</evidence>
<geneLocation type="plasmid" evidence="1 2">
    <name>pCFPG1</name>
</geneLocation>
<dbReference type="HOGENOM" id="CLU_1718598_0_0_10"/>
<proteinExistence type="predicted"/>
<protein>
    <submittedName>
        <fullName evidence="1">Uncharacterized protein</fullName>
    </submittedName>
</protein>
<evidence type="ECO:0000313" key="2">
    <source>
        <dbReference type="Proteomes" id="UP000000723"/>
    </source>
</evidence>
<keyword evidence="2" id="KW-1185">Reference proteome</keyword>
<sequence>MRRILNVLILVFVFLGFGFHLAYGSNSWVEITFLNGTKIRQETEHSHYVTFDITKHNGEPRGNVKHALCIHDWNGSNYGFHRAKDVYQELVDKINTKSPQSIIEWDCHEESSRGWNDLWLDPANITRLENGDGEYINITRDGRRLIITMHRR</sequence>